<evidence type="ECO:0000313" key="2">
    <source>
        <dbReference type="EMBL" id="PZQ59028.1"/>
    </source>
</evidence>
<accession>A0A2W5P370</accession>
<dbReference type="PANTHER" id="PTHR35400:SF3">
    <property type="entry name" value="SLL1072 PROTEIN"/>
    <property type="match status" value="1"/>
</dbReference>
<evidence type="ECO:0000259" key="1">
    <source>
        <dbReference type="Pfam" id="PF05685"/>
    </source>
</evidence>
<name>A0A2W5P370_9SPHN</name>
<reference evidence="2 3" key="1">
    <citation type="submission" date="2017-08" db="EMBL/GenBank/DDBJ databases">
        <title>Infants hospitalized years apart are colonized by the same room-sourced microbial strains.</title>
        <authorList>
            <person name="Brooks B."/>
            <person name="Olm M.R."/>
            <person name="Firek B.A."/>
            <person name="Baker R."/>
            <person name="Thomas B.C."/>
            <person name="Morowitz M.J."/>
            <person name="Banfield J.F."/>
        </authorList>
    </citation>
    <scope>NUCLEOTIDE SEQUENCE [LARGE SCALE GENOMIC DNA]</scope>
    <source>
        <strain evidence="2">S2_005_001_R1_22</strain>
    </source>
</reference>
<dbReference type="PANTHER" id="PTHR35400">
    <property type="entry name" value="SLR1083 PROTEIN"/>
    <property type="match status" value="1"/>
</dbReference>
<dbReference type="InterPro" id="IPR012296">
    <property type="entry name" value="Nuclease_put_TT1808"/>
</dbReference>
<dbReference type="Gene3D" id="3.90.1570.10">
    <property type="entry name" value="tt1808, chain A"/>
    <property type="match status" value="1"/>
</dbReference>
<dbReference type="EMBL" id="QFQI01000011">
    <property type="protein sequence ID" value="PZQ59028.1"/>
    <property type="molecule type" value="Genomic_DNA"/>
</dbReference>
<keyword evidence="2" id="KW-0378">Hydrolase</keyword>
<dbReference type="Pfam" id="PF05685">
    <property type="entry name" value="Uma2"/>
    <property type="match status" value="1"/>
</dbReference>
<comment type="caution">
    <text evidence="2">The sequence shown here is derived from an EMBL/GenBank/DDBJ whole genome shotgun (WGS) entry which is preliminary data.</text>
</comment>
<keyword evidence="2" id="KW-0255">Endonuclease</keyword>
<dbReference type="Proteomes" id="UP000249229">
    <property type="component" value="Unassembled WGS sequence"/>
</dbReference>
<dbReference type="AlphaFoldDB" id="A0A2W5P370"/>
<protein>
    <submittedName>
        <fullName evidence="2">Uma2 family endonuclease</fullName>
    </submittedName>
</protein>
<proteinExistence type="predicted"/>
<keyword evidence="2" id="KW-0540">Nuclease</keyword>
<feature type="domain" description="Putative restriction endonuclease" evidence="1">
    <location>
        <begin position="19"/>
        <end position="177"/>
    </location>
</feature>
<sequence length="190" mass="20679">MTDMVPLTRVPRRVKLRVEDYLALDEAGALAGYGKTELLDGEIVYLNARHRAHARIKSRLHLLIAAALLEGGGHLEVLVEGSVSMPPHDAPEPDIAITAEPEGDGLIPIASVALAIEVADSTLRNDLGRKRRIYARAGAPEYWVVDIANAVIHQMWRPSGNGYTERREVAFGERLTAVTVAGLMVKTTTL</sequence>
<organism evidence="2 3">
    <name type="scientific">Sphingomonas taxi</name>
    <dbReference type="NCBI Taxonomy" id="1549858"/>
    <lineage>
        <taxon>Bacteria</taxon>
        <taxon>Pseudomonadati</taxon>
        <taxon>Pseudomonadota</taxon>
        <taxon>Alphaproteobacteria</taxon>
        <taxon>Sphingomonadales</taxon>
        <taxon>Sphingomonadaceae</taxon>
        <taxon>Sphingomonas</taxon>
    </lineage>
</organism>
<evidence type="ECO:0000313" key="3">
    <source>
        <dbReference type="Proteomes" id="UP000249229"/>
    </source>
</evidence>
<dbReference type="InterPro" id="IPR011335">
    <property type="entry name" value="Restrct_endonuc-II-like"/>
</dbReference>
<gene>
    <name evidence="2" type="ORF">DI544_12675</name>
</gene>
<dbReference type="SUPFAM" id="SSF52980">
    <property type="entry name" value="Restriction endonuclease-like"/>
    <property type="match status" value="1"/>
</dbReference>
<dbReference type="GO" id="GO:0004519">
    <property type="term" value="F:endonuclease activity"/>
    <property type="evidence" value="ECO:0007669"/>
    <property type="project" value="UniProtKB-KW"/>
</dbReference>
<dbReference type="CDD" id="cd06260">
    <property type="entry name" value="DUF820-like"/>
    <property type="match status" value="1"/>
</dbReference>
<dbReference type="InterPro" id="IPR008538">
    <property type="entry name" value="Uma2"/>
</dbReference>